<dbReference type="InterPro" id="IPR049549">
    <property type="entry name" value="RPN7_PSMD6_C"/>
</dbReference>
<comment type="caution">
    <text evidence="4">The sequence shown here is derived from an EMBL/GenBank/DDBJ whole genome shotgun (WGS) entry which is preliminary data.</text>
</comment>
<dbReference type="AlphaFoldDB" id="A0A0N0P8Z9"/>
<dbReference type="VEuPathDB" id="TriTrypDB:Lsey_0010_0290"/>
<dbReference type="FunFam" id="1.25.40.570:FF:000005">
    <property type="entry name" value="26S proteasome regulatory subunit N7"/>
    <property type="match status" value="1"/>
</dbReference>
<gene>
    <name evidence="4" type="ORF">ABL78_0762</name>
</gene>
<dbReference type="OMA" id="RLHCKVD"/>
<dbReference type="EMBL" id="LJSK01000010">
    <property type="protein sequence ID" value="KPI90117.1"/>
    <property type="molecule type" value="Genomic_DNA"/>
</dbReference>
<evidence type="ECO:0000256" key="2">
    <source>
        <dbReference type="SAM" id="MobiDB-lite"/>
    </source>
</evidence>
<evidence type="ECO:0000256" key="1">
    <source>
        <dbReference type="ARBA" id="ARBA00022942"/>
    </source>
</evidence>
<feature type="domain" description="PCI" evidence="3">
    <location>
        <begin position="214"/>
        <end position="380"/>
    </location>
</feature>
<dbReference type="Pfam" id="PF10602">
    <property type="entry name" value="RPN7"/>
    <property type="match status" value="1"/>
</dbReference>
<dbReference type="InterPro" id="IPR045135">
    <property type="entry name" value="Rpn7_N"/>
</dbReference>
<evidence type="ECO:0000313" key="4">
    <source>
        <dbReference type="EMBL" id="KPI90117.1"/>
    </source>
</evidence>
<protein>
    <submittedName>
        <fullName evidence="4">Putative proteasome regulatory non-ATP-ase subunit</fullName>
    </submittedName>
</protein>
<dbReference type="GO" id="GO:0043161">
    <property type="term" value="P:proteasome-mediated ubiquitin-dependent protein catabolic process"/>
    <property type="evidence" value="ECO:0007669"/>
    <property type="project" value="TreeGrafter"/>
</dbReference>
<dbReference type="Pfam" id="PF21154">
    <property type="entry name" value="RPN7_PSMD6_C"/>
    <property type="match status" value="1"/>
</dbReference>
<evidence type="ECO:0000259" key="3">
    <source>
        <dbReference type="PROSITE" id="PS50250"/>
    </source>
</evidence>
<feature type="region of interest" description="Disordered" evidence="2">
    <location>
        <begin position="1"/>
        <end position="31"/>
    </location>
</feature>
<dbReference type="SUPFAM" id="SSF46785">
    <property type="entry name" value="Winged helix' DNA-binding domain"/>
    <property type="match status" value="1"/>
</dbReference>
<organism evidence="4 5">
    <name type="scientific">Leptomonas seymouri</name>
    <dbReference type="NCBI Taxonomy" id="5684"/>
    <lineage>
        <taxon>Eukaryota</taxon>
        <taxon>Discoba</taxon>
        <taxon>Euglenozoa</taxon>
        <taxon>Kinetoplastea</taxon>
        <taxon>Metakinetoplastina</taxon>
        <taxon>Trypanosomatida</taxon>
        <taxon>Trypanosomatidae</taxon>
        <taxon>Leishmaniinae</taxon>
        <taxon>Leptomonas</taxon>
    </lineage>
</organism>
<dbReference type="PROSITE" id="PS50250">
    <property type="entry name" value="PCI"/>
    <property type="match status" value="1"/>
</dbReference>
<dbReference type="OrthoDB" id="1452at2759"/>
<dbReference type="Proteomes" id="UP000038009">
    <property type="component" value="Unassembled WGS sequence"/>
</dbReference>
<proteinExistence type="predicted"/>
<dbReference type="InterPro" id="IPR019585">
    <property type="entry name" value="Rpn7/CSN1"/>
</dbReference>
<dbReference type="Pfam" id="PF01399">
    <property type="entry name" value="PCI"/>
    <property type="match status" value="1"/>
</dbReference>
<name>A0A0N0P8Z9_LEPSE</name>
<dbReference type="PANTHER" id="PTHR14145">
    <property type="entry name" value="26S PROTESOME SUBUNIT 6"/>
    <property type="match status" value="1"/>
</dbReference>
<dbReference type="InterPro" id="IPR036390">
    <property type="entry name" value="WH_DNA-bd_sf"/>
</dbReference>
<feature type="compositionally biased region" description="Acidic residues" evidence="2">
    <location>
        <begin position="19"/>
        <end position="28"/>
    </location>
</feature>
<dbReference type="Gene3D" id="1.25.40.570">
    <property type="match status" value="1"/>
</dbReference>
<dbReference type="PANTHER" id="PTHR14145:SF1">
    <property type="entry name" value="26S PROTEASOME NON-ATPASE REGULATORY SUBUNIT 6"/>
    <property type="match status" value="1"/>
</dbReference>
<keyword evidence="1 4" id="KW-0647">Proteasome</keyword>
<dbReference type="SMART" id="SM00088">
    <property type="entry name" value="PINT"/>
    <property type="match status" value="1"/>
</dbReference>
<dbReference type="InterPro" id="IPR000717">
    <property type="entry name" value="PCI_dom"/>
</dbReference>
<keyword evidence="5" id="KW-1185">Reference proteome</keyword>
<accession>A0A0N0P8Z9</accession>
<reference evidence="4 5" key="1">
    <citation type="journal article" date="2015" name="PLoS Pathog.">
        <title>Leptomonas seymouri: Adaptations to the Dixenous Life Cycle Analyzed by Genome Sequencing, Transcriptome Profiling and Co-infection with Leishmania donovani.</title>
        <authorList>
            <person name="Kraeva N."/>
            <person name="Butenko A."/>
            <person name="Hlavacova J."/>
            <person name="Kostygov A."/>
            <person name="Myskova J."/>
            <person name="Grybchuk D."/>
            <person name="Lestinova T."/>
            <person name="Votypka J."/>
            <person name="Volf P."/>
            <person name="Opperdoes F."/>
            <person name="Flegontov P."/>
            <person name="Lukes J."/>
            <person name="Yurchenko V."/>
        </authorList>
    </citation>
    <scope>NUCLEOTIDE SEQUENCE [LARGE SCALE GENOMIC DNA]</scope>
    <source>
        <strain evidence="4 5">ATCC 30220</strain>
    </source>
</reference>
<sequence length="408" mass="46288">MSSPPPAGITEDELRKNEEDDASPEVDDSNIPVDPLLTLLYLRHTLTSQWSSSEEREAAKKAMMVEMETHNMAPYIRFVCEALGLPLDEAKLQEMDAINAKKVAAFDAKLRDAVDNLGDTEVRDVLQAKCDHYARIGDLEMCLKTNEECAVKTLAAGPKLDLYFQRIRMGIAYSDNEIAAKGITDAHRLMKDGDWERRNRLRVYEGLYYVFIRDFRRGSALLLDSITTFASGELISFQDFVFITVVTSLPVLSRTELRKRIVYSPEVNRAGVDDVHDLANSIYDCQYNKVFPNLEAVCQHLRKVVYLSPHVSYFFREMRVLVFTQFLDSYSSVTLESMGAAFGIPVAALDNMLCTLISNERIACKVDRVDGSVKTYRGDTTNFDYHRIVKSGDLLLNRIQKLSRLVDM</sequence>
<evidence type="ECO:0000313" key="5">
    <source>
        <dbReference type="Proteomes" id="UP000038009"/>
    </source>
</evidence>
<dbReference type="GO" id="GO:0000502">
    <property type="term" value="C:proteasome complex"/>
    <property type="evidence" value="ECO:0007669"/>
    <property type="project" value="UniProtKB-KW"/>
</dbReference>